<dbReference type="Gene3D" id="3.40.50.150">
    <property type="entry name" value="Vaccinia Virus protein VP39"/>
    <property type="match status" value="1"/>
</dbReference>
<dbReference type="AlphaFoldDB" id="A0A1M7YD59"/>
<reference evidence="5" key="1">
    <citation type="submission" date="2016-12" db="EMBL/GenBank/DDBJ databases">
        <authorList>
            <person name="Song W.-J."/>
            <person name="Kurnit D.M."/>
        </authorList>
    </citation>
    <scope>NUCLEOTIDE SEQUENCE [LARGE SCALE GENOMIC DNA]</scope>
    <source>
        <strain evidence="5">DSM 18488</strain>
    </source>
</reference>
<keyword evidence="3" id="KW-0949">S-adenosyl-L-methionine</keyword>
<sequence>MKIYADYDEEPREEFLALPAALYRQLYDLELHDFSDDFPFYQEHLPPCSEILELGCGSGRLTRLLTNAGHCITGIDLSPPMLLAAQTRAPGSRLVCMDMRKIAFRTTFAAIIIPYNTLNLLADNDDVVRCLTCCREHLQPEGQLLIQLYIPNTNPSPEDSTSFQFQIFDRPEGGRVVKETLRTFHPATTTITMEERYKIRPMNGVEPNCNYKHTMTLNANSRETWLNIINSAGFTITSASSSYTPTSPTAPTLLLIKASTPL</sequence>
<gene>
    <name evidence="5" type="ORF">SAMN02745220_03538</name>
</gene>
<dbReference type="GO" id="GO:0032259">
    <property type="term" value="P:methylation"/>
    <property type="evidence" value="ECO:0007669"/>
    <property type="project" value="UniProtKB-KW"/>
</dbReference>
<dbReference type="InterPro" id="IPR041698">
    <property type="entry name" value="Methyltransf_25"/>
</dbReference>
<dbReference type="Proteomes" id="UP000184603">
    <property type="component" value="Unassembled WGS sequence"/>
</dbReference>
<evidence type="ECO:0000313" key="6">
    <source>
        <dbReference type="Proteomes" id="UP000184603"/>
    </source>
</evidence>
<evidence type="ECO:0000256" key="2">
    <source>
        <dbReference type="ARBA" id="ARBA00022679"/>
    </source>
</evidence>
<feature type="domain" description="Methyltransferase" evidence="4">
    <location>
        <begin position="51"/>
        <end position="142"/>
    </location>
</feature>
<dbReference type="CDD" id="cd02440">
    <property type="entry name" value="AdoMet_MTases"/>
    <property type="match status" value="1"/>
</dbReference>
<dbReference type="RefSeq" id="WP_073614990.1">
    <property type="nucleotide sequence ID" value="NZ_FRFE01000019.1"/>
</dbReference>
<protein>
    <submittedName>
        <fullName evidence="5">Methyltransferase domain-containing protein</fullName>
    </submittedName>
</protein>
<dbReference type="EMBL" id="FRFE01000019">
    <property type="protein sequence ID" value="SHO50574.1"/>
    <property type="molecule type" value="Genomic_DNA"/>
</dbReference>
<dbReference type="PANTHER" id="PTHR43464:SF19">
    <property type="entry name" value="UBIQUINONE BIOSYNTHESIS O-METHYLTRANSFERASE, MITOCHONDRIAL"/>
    <property type="match status" value="1"/>
</dbReference>
<dbReference type="GO" id="GO:0008168">
    <property type="term" value="F:methyltransferase activity"/>
    <property type="evidence" value="ECO:0007669"/>
    <property type="project" value="UniProtKB-KW"/>
</dbReference>
<evidence type="ECO:0000256" key="3">
    <source>
        <dbReference type="ARBA" id="ARBA00022691"/>
    </source>
</evidence>
<keyword evidence="1 5" id="KW-0489">Methyltransferase</keyword>
<dbReference type="Gene3D" id="2.20.130.10">
    <property type="entry name" value="CAC2371-like domains"/>
    <property type="match status" value="1"/>
</dbReference>
<keyword evidence="6" id="KW-1185">Reference proteome</keyword>
<keyword evidence="2 5" id="KW-0808">Transferase</keyword>
<evidence type="ECO:0000313" key="5">
    <source>
        <dbReference type="EMBL" id="SHO50574.1"/>
    </source>
</evidence>
<dbReference type="InterPro" id="IPR029063">
    <property type="entry name" value="SAM-dependent_MTases_sf"/>
</dbReference>
<evidence type="ECO:0000256" key="1">
    <source>
        <dbReference type="ARBA" id="ARBA00022603"/>
    </source>
</evidence>
<evidence type="ECO:0000259" key="4">
    <source>
        <dbReference type="Pfam" id="PF13649"/>
    </source>
</evidence>
<proteinExistence type="predicted"/>
<name>A0A1M7YD59_9BACT</name>
<dbReference type="PANTHER" id="PTHR43464">
    <property type="entry name" value="METHYLTRANSFERASE"/>
    <property type="match status" value="1"/>
</dbReference>
<dbReference type="STRING" id="1121416.SAMN02745220_03538"/>
<accession>A0A1M7YD59</accession>
<dbReference type="SUPFAM" id="SSF53335">
    <property type="entry name" value="S-adenosyl-L-methionine-dependent methyltransferases"/>
    <property type="match status" value="1"/>
</dbReference>
<dbReference type="Pfam" id="PF13649">
    <property type="entry name" value="Methyltransf_25"/>
    <property type="match status" value="1"/>
</dbReference>
<dbReference type="OrthoDB" id="5298787at2"/>
<organism evidence="5 6">
    <name type="scientific">Desulfopila aestuarii DSM 18488</name>
    <dbReference type="NCBI Taxonomy" id="1121416"/>
    <lineage>
        <taxon>Bacteria</taxon>
        <taxon>Pseudomonadati</taxon>
        <taxon>Thermodesulfobacteriota</taxon>
        <taxon>Desulfobulbia</taxon>
        <taxon>Desulfobulbales</taxon>
        <taxon>Desulfocapsaceae</taxon>
        <taxon>Desulfopila</taxon>
    </lineage>
</organism>